<evidence type="ECO:0000313" key="9">
    <source>
        <dbReference type="Proteomes" id="UP000248961"/>
    </source>
</evidence>
<evidence type="ECO:0000256" key="4">
    <source>
        <dbReference type="SAM" id="MobiDB-lite"/>
    </source>
</evidence>
<accession>A0A395HKN5</accession>
<feature type="region of interest" description="Disordered" evidence="4">
    <location>
        <begin position="1"/>
        <end position="30"/>
    </location>
</feature>
<sequence length="403" mass="45104">MFQRLRRHYRHRRHRCHRRHSSSTHETSETVEEISNIFTAETTTYHSGVHRSTLRIRVADESVYSEPSSAAARERATRPDTHHQNVDREGHGVHSTRTSSQLMVNEVTEVESPDDPPFHYAETGAPSTSSELASSVGAVPVADLPERSAGLQPRNDYGSHGSRRPYGMIFPQDSRPPWLNYQVSDGDSPSPNRTRERTQSPAETPVSDDIPAADQLTVNDPDAPMSDPDVDNGLCSTCRNPLKLPWYACKGSCGAMFHAHCVHRTTQAGGHDSSCPRCESRSIWPLCPVCLDGVEDKIYCCPEQCDTWFHSDCVEEYVNTLTDLGGPVICPTCRAEWSSESDDRAMCPICYEPMEEASQGLTTCTASCKAQFHEACIDRWVVELQRNSRALTCPKCRDYWLTD</sequence>
<dbReference type="RefSeq" id="XP_025547213.1">
    <property type="nucleotide sequence ID" value="XM_025696501.1"/>
</dbReference>
<reference evidence="8 9" key="1">
    <citation type="submission" date="2018-02" db="EMBL/GenBank/DDBJ databases">
        <title>The genomes of Aspergillus section Nigri reveals drivers in fungal speciation.</title>
        <authorList>
            <consortium name="DOE Joint Genome Institute"/>
            <person name="Vesth T.C."/>
            <person name="Nybo J."/>
            <person name="Theobald S."/>
            <person name="Brandl J."/>
            <person name="Frisvad J.C."/>
            <person name="Nielsen K.F."/>
            <person name="Lyhne E.K."/>
            <person name="Kogle M.E."/>
            <person name="Kuo A."/>
            <person name="Riley R."/>
            <person name="Clum A."/>
            <person name="Nolan M."/>
            <person name="Lipzen A."/>
            <person name="Salamov A."/>
            <person name="Henrissat B."/>
            <person name="Wiebenga A."/>
            <person name="De vries R.P."/>
            <person name="Grigoriev I.V."/>
            <person name="Mortensen U.H."/>
            <person name="Andersen M.R."/>
            <person name="Baker S.E."/>
        </authorList>
    </citation>
    <scope>NUCLEOTIDE SEQUENCE [LARGE SCALE GENOMIC DNA]</scope>
    <source>
        <strain evidence="8 9">CBS 101889</strain>
    </source>
</reference>
<dbReference type="Proteomes" id="UP000248961">
    <property type="component" value="Unassembled WGS sequence"/>
</dbReference>
<keyword evidence="1" id="KW-0479">Metal-binding</keyword>
<feature type="domain" description="Zinc finger PHD-type" evidence="6">
    <location>
        <begin position="286"/>
        <end position="334"/>
    </location>
</feature>
<dbReference type="SUPFAM" id="SSF57850">
    <property type="entry name" value="RING/U-box"/>
    <property type="match status" value="2"/>
</dbReference>
<feature type="region of interest" description="Disordered" evidence="4">
    <location>
        <begin position="62"/>
        <end position="225"/>
    </location>
</feature>
<gene>
    <name evidence="8" type="ORF">BO97DRAFT_418049</name>
</gene>
<feature type="domain" description="RING-type" evidence="5">
    <location>
        <begin position="347"/>
        <end position="396"/>
    </location>
</feature>
<keyword evidence="9" id="KW-1185">Reference proteome</keyword>
<dbReference type="GeneID" id="37200790"/>
<feature type="domain" description="Zinc finger PHD-type" evidence="6">
    <location>
        <begin position="346"/>
        <end position="397"/>
    </location>
</feature>
<dbReference type="OrthoDB" id="784962at2759"/>
<dbReference type="InterPro" id="IPR001841">
    <property type="entry name" value="Znf_RING"/>
</dbReference>
<dbReference type="EMBL" id="KZ824320">
    <property type="protein sequence ID" value="RAL08059.1"/>
    <property type="molecule type" value="Genomic_DNA"/>
</dbReference>
<feature type="domain" description="RING-CH-type" evidence="7">
    <location>
        <begin position="346"/>
        <end position="397"/>
    </location>
</feature>
<dbReference type="SMART" id="SM00184">
    <property type="entry name" value="RING"/>
    <property type="match status" value="3"/>
</dbReference>
<name>A0A395HKN5_ASPHC</name>
<feature type="domain" description="Zinc finger PHD-type" evidence="6">
    <location>
        <begin position="234"/>
        <end position="279"/>
    </location>
</feature>
<dbReference type="PANTHER" id="PTHR21540">
    <property type="entry name" value="RING FINGER AND SWIM DOMAIN-CONTAINING PROTEIN 2"/>
    <property type="match status" value="1"/>
</dbReference>
<dbReference type="SMART" id="SM00744">
    <property type="entry name" value="RINGv"/>
    <property type="match status" value="1"/>
</dbReference>
<dbReference type="Gene3D" id="3.30.40.10">
    <property type="entry name" value="Zinc/RING finger domain, C3HC4 (zinc finger)"/>
    <property type="match status" value="2"/>
</dbReference>
<dbReference type="GO" id="GO:0008270">
    <property type="term" value="F:zinc ion binding"/>
    <property type="evidence" value="ECO:0007669"/>
    <property type="project" value="UniProtKB-KW"/>
</dbReference>
<protein>
    <recommendedName>
        <fullName evidence="10">RING-type domain-containing protein</fullName>
    </recommendedName>
</protein>
<evidence type="ECO:0000259" key="7">
    <source>
        <dbReference type="SMART" id="SM00744"/>
    </source>
</evidence>
<dbReference type="GO" id="GO:0061630">
    <property type="term" value="F:ubiquitin protein ligase activity"/>
    <property type="evidence" value="ECO:0007669"/>
    <property type="project" value="InterPro"/>
</dbReference>
<feature type="domain" description="RING-type" evidence="5">
    <location>
        <begin position="287"/>
        <end position="333"/>
    </location>
</feature>
<organism evidence="8 9">
    <name type="scientific">Aspergillus homomorphus (strain CBS 101889)</name>
    <dbReference type="NCBI Taxonomy" id="1450537"/>
    <lineage>
        <taxon>Eukaryota</taxon>
        <taxon>Fungi</taxon>
        <taxon>Dikarya</taxon>
        <taxon>Ascomycota</taxon>
        <taxon>Pezizomycotina</taxon>
        <taxon>Eurotiomycetes</taxon>
        <taxon>Eurotiomycetidae</taxon>
        <taxon>Eurotiales</taxon>
        <taxon>Aspergillaceae</taxon>
        <taxon>Aspergillus</taxon>
        <taxon>Aspergillus subgen. Circumdati</taxon>
    </lineage>
</organism>
<evidence type="ECO:0000256" key="2">
    <source>
        <dbReference type="ARBA" id="ARBA00022771"/>
    </source>
</evidence>
<dbReference type="InterPro" id="IPR001965">
    <property type="entry name" value="Znf_PHD"/>
</dbReference>
<dbReference type="InterPro" id="IPR013083">
    <property type="entry name" value="Znf_RING/FYVE/PHD"/>
</dbReference>
<keyword evidence="3" id="KW-0862">Zinc</keyword>
<dbReference type="VEuPathDB" id="FungiDB:BO97DRAFT_418049"/>
<feature type="compositionally biased region" description="Basic residues" evidence="4">
    <location>
        <begin position="1"/>
        <end position="22"/>
    </location>
</feature>
<keyword evidence="2" id="KW-0863">Zinc-finger</keyword>
<feature type="compositionally biased region" description="Polar residues" evidence="4">
    <location>
        <begin position="181"/>
        <end position="192"/>
    </location>
</feature>
<dbReference type="SMART" id="SM00249">
    <property type="entry name" value="PHD"/>
    <property type="match status" value="3"/>
</dbReference>
<evidence type="ECO:0000256" key="3">
    <source>
        <dbReference type="ARBA" id="ARBA00022833"/>
    </source>
</evidence>
<proteinExistence type="predicted"/>
<feature type="domain" description="RING-type" evidence="5">
    <location>
        <begin position="235"/>
        <end position="278"/>
    </location>
</feature>
<dbReference type="Pfam" id="PF13639">
    <property type="entry name" value="zf-RING_2"/>
    <property type="match status" value="1"/>
</dbReference>
<dbReference type="InterPro" id="IPR039903">
    <property type="entry name" value="Zswim2"/>
</dbReference>
<evidence type="ECO:0000259" key="6">
    <source>
        <dbReference type="SMART" id="SM00249"/>
    </source>
</evidence>
<feature type="compositionally biased region" description="Basic and acidic residues" evidence="4">
    <location>
        <begin position="72"/>
        <end position="92"/>
    </location>
</feature>
<evidence type="ECO:0000259" key="5">
    <source>
        <dbReference type="SMART" id="SM00184"/>
    </source>
</evidence>
<evidence type="ECO:0000256" key="1">
    <source>
        <dbReference type="ARBA" id="ARBA00022723"/>
    </source>
</evidence>
<dbReference type="InterPro" id="IPR011016">
    <property type="entry name" value="Znf_RING-CH"/>
</dbReference>
<evidence type="ECO:0008006" key="10">
    <source>
        <dbReference type="Google" id="ProtNLM"/>
    </source>
</evidence>
<dbReference type="STRING" id="1450537.A0A395HKN5"/>
<evidence type="ECO:0000313" key="8">
    <source>
        <dbReference type="EMBL" id="RAL08059.1"/>
    </source>
</evidence>
<dbReference type="AlphaFoldDB" id="A0A395HKN5"/>